<dbReference type="AlphaFoldDB" id="A0A1J4T8Q0"/>
<dbReference type="Proteomes" id="UP000182860">
    <property type="component" value="Unassembled WGS sequence"/>
</dbReference>
<comment type="caution">
    <text evidence="1">The sequence shown here is derived from an EMBL/GenBank/DDBJ whole genome shotgun (WGS) entry which is preliminary data.</text>
</comment>
<dbReference type="EMBL" id="MNUV01000058">
    <property type="protein sequence ID" value="OIO06870.1"/>
    <property type="molecule type" value="Genomic_DNA"/>
</dbReference>
<organism evidence="1 2">
    <name type="scientific">Candidatus Falkowbacteria bacterium CG1_02_41_21</name>
    <dbReference type="NCBI Taxonomy" id="1805147"/>
    <lineage>
        <taxon>Bacteria</taxon>
        <taxon>Candidatus Falkowiibacteriota</taxon>
    </lineage>
</organism>
<protein>
    <submittedName>
        <fullName evidence="1">Uncharacterized protein</fullName>
    </submittedName>
</protein>
<reference evidence="1 2" key="1">
    <citation type="journal article" date="2016" name="Environ. Microbiol.">
        <title>Genomic resolution of a cold subsurface aquifer community provides metabolic insights for novel microbes adapted to high CO concentrations.</title>
        <authorList>
            <person name="Probst A.J."/>
            <person name="Castelle C.J."/>
            <person name="Singh A."/>
            <person name="Brown C.T."/>
            <person name="Anantharaman K."/>
            <person name="Sharon I."/>
            <person name="Hug L.A."/>
            <person name="Burstein D."/>
            <person name="Emerson J.B."/>
            <person name="Thomas B.C."/>
            <person name="Banfield J.F."/>
        </authorList>
    </citation>
    <scope>NUCLEOTIDE SEQUENCE [LARGE SCALE GENOMIC DNA]</scope>
    <source>
        <strain evidence="1">CG1_02_41_21</strain>
    </source>
</reference>
<accession>A0A1J4T8Q0</accession>
<gene>
    <name evidence="1" type="ORF">AUJ35_03165</name>
</gene>
<evidence type="ECO:0000313" key="1">
    <source>
        <dbReference type="EMBL" id="OIO06870.1"/>
    </source>
</evidence>
<proteinExistence type="predicted"/>
<evidence type="ECO:0000313" key="2">
    <source>
        <dbReference type="Proteomes" id="UP000182860"/>
    </source>
</evidence>
<sequence length="120" mass="13725">MIGLTGYGQSQILNSYRDSIVQDTILLREGRIIKVLVQTKYTSYRSMKEIKADTNLSKDQIKKILQGQSVTVSNTSHKWFIKFLVPVVRETETKQLLYYYLDENNEIVSDKIFASVKGGG</sequence>
<name>A0A1J4T8Q0_9BACT</name>